<dbReference type="InterPro" id="IPR039377">
    <property type="entry name" value="Mn_catalase_dom"/>
</dbReference>
<gene>
    <name evidence="2" type="ORF">J2X07_000360</name>
</gene>
<dbReference type="Gene3D" id="1.20.1260.10">
    <property type="match status" value="1"/>
</dbReference>
<comment type="similarity">
    <text evidence="1">Belongs to the manganese catalase family.</text>
</comment>
<dbReference type="RefSeq" id="WP_310255943.1">
    <property type="nucleotide sequence ID" value="NZ_JAVDWA010000001.1"/>
</dbReference>
<organism evidence="2 3">
    <name type="scientific">Fictibacillus barbaricus</name>
    <dbReference type="NCBI Taxonomy" id="182136"/>
    <lineage>
        <taxon>Bacteria</taxon>
        <taxon>Bacillati</taxon>
        <taxon>Bacillota</taxon>
        <taxon>Bacilli</taxon>
        <taxon>Bacillales</taxon>
        <taxon>Fictibacillaceae</taxon>
        <taxon>Fictibacillus</taxon>
    </lineage>
</organism>
<dbReference type="InterPro" id="IPR007760">
    <property type="entry name" value="Mn_catalase"/>
</dbReference>
<dbReference type="Proteomes" id="UP001258181">
    <property type="component" value="Unassembled WGS sequence"/>
</dbReference>
<protein>
    <submittedName>
        <fullName evidence="2">Mn-containing catalase</fullName>
    </submittedName>
</protein>
<name>A0ABU1TW00_9BACL</name>
<evidence type="ECO:0000313" key="3">
    <source>
        <dbReference type="Proteomes" id="UP001258181"/>
    </source>
</evidence>
<proteinExistence type="inferred from homology"/>
<dbReference type="InterPro" id="IPR012347">
    <property type="entry name" value="Ferritin-like"/>
</dbReference>
<dbReference type="EMBL" id="JAVDWA010000001">
    <property type="protein sequence ID" value="MDR7071385.1"/>
    <property type="molecule type" value="Genomic_DNA"/>
</dbReference>
<accession>A0ABU1TW00</accession>
<sequence>MIKRFNRLAIALPMPTNPDANAAAAVQELLGGRFGEMSTLNNYMYQSFNFRKKGKLKPFFDLVSSITAEEFGHVELVANTINLMIYGTTQPGDVNDAPMSAATDKRNTYHFISTAQTAFPFDSMGKSWSGDNVFCSGNLLLDLLHNFFLECGARTHKMRVYEMTSNPVAREMIGYLLVRGGVHVLAYAKAIEMVTGVDMKKMIPIPNLDNSAFETTRKFEAEGINRKLYTFSDTDYRDIAWIWAGQHPTDGGPLEVVIGAPEGGPMPELRSIPEEFAPGISQEDFMEIAKRLQKNAGMS</sequence>
<evidence type="ECO:0000313" key="2">
    <source>
        <dbReference type="EMBL" id="MDR7071385.1"/>
    </source>
</evidence>
<dbReference type="Pfam" id="PF05067">
    <property type="entry name" value="Mn_catalase"/>
    <property type="match status" value="1"/>
</dbReference>
<comment type="caution">
    <text evidence="2">The sequence shown here is derived from an EMBL/GenBank/DDBJ whole genome shotgun (WGS) entry which is preliminary data.</text>
</comment>
<dbReference type="CDD" id="cd01051">
    <property type="entry name" value="Mn_catalase"/>
    <property type="match status" value="1"/>
</dbReference>
<reference evidence="2 3" key="1">
    <citation type="submission" date="2023-07" db="EMBL/GenBank/DDBJ databases">
        <title>Sorghum-associated microbial communities from plants grown in Nebraska, USA.</title>
        <authorList>
            <person name="Schachtman D."/>
        </authorList>
    </citation>
    <scope>NUCLEOTIDE SEQUENCE [LARGE SCALE GENOMIC DNA]</scope>
    <source>
        <strain evidence="2 3">BE211</strain>
    </source>
</reference>
<evidence type="ECO:0000256" key="1">
    <source>
        <dbReference type="ARBA" id="ARBA00007644"/>
    </source>
</evidence>
<dbReference type="SUPFAM" id="SSF47240">
    <property type="entry name" value="Ferritin-like"/>
    <property type="match status" value="1"/>
</dbReference>
<dbReference type="InterPro" id="IPR009078">
    <property type="entry name" value="Ferritin-like_SF"/>
</dbReference>
<keyword evidence="3" id="KW-1185">Reference proteome</keyword>